<evidence type="ECO:0000259" key="10">
    <source>
        <dbReference type="Pfam" id="PF14748"/>
    </source>
</evidence>
<dbReference type="Pfam" id="PF14748">
    <property type="entry name" value="P5CR_dimer"/>
    <property type="match status" value="1"/>
</dbReference>
<dbReference type="SUPFAM" id="SSF48179">
    <property type="entry name" value="6-phosphogluconate dehydrogenase C-terminal domain-like"/>
    <property type="match status" value="1"/>
</dbReference>
<comment type="catalytic activity">
    <reaction evidence="6">
        <text>L-proline + NAD(+) = (S)-1-pyrroline-5-carboxylate + NADH + 2 H(+)</text>
        <dbReference type="Rhea" id="RHEA:14105"/>
        <dbReference type="ChEBI" id="CHEBI:15378"/>
        <dbReference type="ChEBI" id="CHEBI:17388"/>
        <dbReference type="ChEBI" id="CHEBI:57540"/>
        <dbReference type="ChEBI" id="CHEBI:57945"/>
        <dbReference type="ChEBI" id="CHEBI:60039"/>
        <dbReference type="EC" id="1.5.1.2"/>
    </reaction>
</comment>
<dbReference type="Gene3D" id="1.10.3730.10">
    <property type="entry name" value="ProC C-terminal domain-like"/>
    <property type="match status" value="1"/>
</dbReference>
<dbReference type="GO" id="GO:0055129">
    <property type="term" value="P:L-proline biosynthetic process"/>
    <property type="evidence" value="ECO:0007669"/>
    <property type="project" value="UniProtKB-UniRule"/>
</dbReference>
<accession>A0A5R9F612</accession>
<evidence type="ECO:0000256" key="5">
    <source>
        <dbReference type="ARBA" id="ARBA00058118"/>
    </source>
</evidence>
<dbReference type="NCBIfam" id="TIGR00112">
    <property type="entry name" value="proC"/>
    <property type="match status" value="1"/>
</dbReference>
<dbReference type="HAMAP" id="MF_01925">
    <property type="entry name" value="P5C_reductase"/>
    <property type="match status" value="1"/>
</dbReference>
<dbReference type="Gene3D" id="3.40.50.720">
    <property type="entry name" value="NAD(P)-binding Rossmann-like Domain"/>
    <property type="match status" value="1"/>
</dbReference>
<evidence type="ECO:0000256" key="2">
    <source>
        <dbReference type="ARBA" id="ARBA00022650"/>
    </source>
</evidence>
<evidence type="ECO:0000256" key="8">
    <source>
        <dbReference type="PIRSR" id="PIRSR000193-1"/>
    </source>
</evidence>
<keyword evidence="6" id="KW-0028">Amino-acid biosynthesis</keyword>
<reference evidence="11 12" key="1">
    <citation type="submission" date="2019-04" db="EMBL/GenBank/DDBJ databases">
        <title>Bacillus caeni sp. nov., a bacterium isolated from mangrove sediment.</title>
        <authorList>
            <person name="Huang H."/>
            <person name="Mo K."/>
            <person name="Hu Y."/>
        </authorList>
    </citation>
    <scope>NUCLEOTIDE SEQUENCE [LARGE SCALE GENOMIC DNA]</scope>
    <source>
        <strain evidence="11 12">HB172195</strain>
    </source>
</reference>
<dbReference type="PANTHER" id="PTHR11645">
    <property type="entry name" value="PYRROLINE-5-CARBOXYLATE REDUCTASE"/>
    <property type="match status" value="1"/>
</dbReference>
<evidence type="ECO:0000256" key="6">
    <source>
        <dbReference type="HAMAP-Rule" id="MF_01925"/>
    </source>
</evidence>
<comment type="function">
    <text evidence="5 6">Catalyzes the reduction of 1-pyrroline-5-carboxylate (PCA) to L-proline.</text>
</comment>
<keyword evidence="6" id="KW-0963">Cytoplasm</keyword>
<dbReference type="PANTHER" id="PTHR11645:SF49">
    <property type="entry name" value="PYRROLINE-5-CARBOXYLATE REDUCTASE 1"/>
    <property type="match status" value="1"/>
</dbReference>
<evidence type="ECO:0000313" key="11">
    <source>
        <dbReference type="EMBL" id="TLS38987.1"/>
    </source>
</evidence>
<feature type="domain" description="Pyrroline-5-carboxylate reductase dimerisation" evidence="10">
    <location>
        <begin position="163"/>
        <end position="265"/>
    </location>
</feature>
<dbReference type="PIRSF" id="PIRSF000193">
    <property type="entry name" value="Pyrrol-5-carb_rd"/>
    <property type="match status" value="1"/>
</dbReference>
<dbReference type="EMBL" id="SWLG01000001">
    <property type="protein sequence ID" value="TLS38987.1"/>
    <property type="molecule type" value="Genomic_DNA"/>
</dbReference>
<keyword evidence="2 6" id="KW-0641">Proline biosynthesis</keyword>
<dbReference type="UniPathway" id="UPA00098">
    <property type="reaction ID" value="UER00361"/>
</dbReference>
<name>A0A5R9F612_9BACL</name>
<dbReference type="InterPro" id="IPR036291">
    <property type="entry name" value="NAD(P)-bd_dom_sf"/>
</dbReference>
<dbReference type="OrthoDB" id="9805754at2"/>
<evidence type="ECO:0000256" key="1">
    <source>
        <dbReference type="ARBA" id="ARBA00005525"/>
    </source>
</evidence>
<dbReference type="Pfam" id="PF03807">
    <property type="entry name" value="F420_oxidored"/>
    <property type="match status" value="1"/>
</dbReference>
<comment type="subcellular location">
    <subcellularLocation>
        <location evidence="6">Cytoplasm</location>
    </subcellularLocation>
</comment>
<keyword evidence="4 6" id="KW-0560">Oxidoreductase</keyword>
<dbReference type="EC" id="1.5.1.2" evidence="6 7"/>
<keyword evidence="3 6" id="KW-0521">NADP</keyword>
<dbReference type="Proteomes" id="UP000308230">
    <property type="component" value="Unassembled WGS sequence"/>
</dbReference>
<comment type="pathway">
    <text evidence="6">Amino-acid biosynthesis; L-proline biosynthesis; L-proline from L-glutamate 5-semialdehyde: step 1/1.</text>
</comment>
<gene>
    <name evidence="6" type="primary">proC</name>
    <name evidence="11" type="ORF">FCL54_01365</name>
</gene>
<dbReference type="GO" id="GO:0005737">
    <property type="term" value="C:cytoplasm"/>
    <property type="evidence" value="ECO:0007669"/>
    <property type="project" value="UniProtKB-SubCell"/>
</dbReference>
<dbReference type="FunFam" id="1.10.3730.10:FF:000001">
    <property type="entry name" value="Pyrroline-5-carboxylate reductase"/>
    <property type="match status" value="1"/>
</dbReference>
<feature type="binding site" evidence="8">
    <location>
        <begin position="9"/>
        <end position="14"/>
    </location>
    <ligand>
        <name>NADP(+)</name>
        <dbReference type="ChEBI" id="CHEBI:58349"/>
    </ligand>
</feature>
<dbReference type="GO" id="GO:0004735">
    <property type="term" value="F:pyrroline-5-carboxylate reductase activity"/>
    <property type="evidence" value="ECO:0007669"/>
    <property type="project" value="UniProtKB-UniRule"/>
</dbReference>
<dbReference type="InterPro" id="IPR028939">
    <property type="entry name" value="P5C_Rdtase_cat_N"/>
</dbReference>
<dbReference type="RefSeq" id="WP_138122386.1">
    <property type="nucleotide sequence ID" value="NZ_SWLG01000001.1"/>
</dbReference>
<evidence type="ECO:0000259" key="9">
    <source>
        <dbReference type="Pfam" id="PF03807"/>
    </source>
</evidence>
<dbReference type="InterPro" id="IPR008927">
    <property type="entry name" value="6-PGluconate_DH-like_C_sf"/>
</dbReference>
<evidence type="ECO:0000313" key="12">
    <source>
        <dbReference type="Proteomes" id="UP000308230"/>
    </source>
</evidence>
<evidence type="ECO:0000256" key="7">
    <source>
        <dbReference type="NCBIfam" id="TIGR00112"/>
    </source>
</evidence>
<feature type="binding site" evidence="8">
    <location>
        <begin position="72"/>
        <end position="75"/>
    </location>
    <ligand>
        <name>NADP(+)</name>
        <dbReference type="ChEBI" id="CHEBI:58349"/>
    </ligand>
</feature>
<protein>
    <recommendedName>
        <fullName evidence="6 7">Pyrroline-5-carboxylate reductase</fullName>
        <shortName evidence="6">P5C reductase</shortName>
        <shortName evidence="6">P5CR</shortName>
        <ecNumber evidence="6 7">1.5.1.2</ecNumber>
    </recommendedName>
    <alternativeName>
        <fullName evidence="6">PCA reductase</fullName>
    </alternativeName>
</protein>
<comment type="caution">
    <text evidence="11">The sequence shown here is derived from an EMBL/GenBank/DDBJ whole genome shotgun (WGS) entry which is preliminary data.</text>
</comment>
<dbReference type="SUPFAM" id="SSF51735">
    <property type="entry name" value="NAD(P)-binding Rossmann-fold domains"/>
    <property type="match status" value="1"/>
</dbReference>
<comment type="similarity">
    <text evidence="1 6">Belongs to the pyrroline-5-carboxylate reductase family.</text>
</comment>
<organism evidence="11 12">
    <name type="scientific">Exobacillus caeni</name>
    <dbReference type="NCBI Taxonomy" id="2574798"/>
    <lineage>
        <taxon>Bacteria</taxon>
        <taxon>Bacillati</taxon>
        <taxon>Bacillota</taxon>
        <taxon>Bacilli</taxon>
        <taxon>Bacillales</taxon>
        <taxon>Guptibacillaceae</taxon>
        <taxon>Exobacillus</taxon>
    </lineage>
</organism>
<proteinExistence type="inferred from homology"/>
<dbReference type="InterPro" id="IPR000304">
    <property type="entry name" value="Pyrroline-COOH_reductase"/>
</dbReference>
<feature type="domain" description="Pyrroline-5-carboxylate reductase catalytic N-terminal" evidence="9">
    <location>
        <begin position="6"/>
        <end position="100"/>
    </location>
</feature>
<evidence type="ECO:0000256" key="4">
    <source>
        <dbReference type="ARBA" id="ARBA00023002"/>
    </source>
</evidence>
<evidence type="ECO:0000256" key="3">
    <source>
        <dbReference type="ARBA" id="ARBA00022857"/>
    </source>
</evidence>
<sequence>MKKPTILFIGAGRMAEAIFAGLVKNSMDHIQEIIVSNRSDRERLQSMEKKHGVSITTDWKPEVKLADVILLAMPPGVHSQILEEMSPLVKGQFVITVAAGIGPSDLEQRLPEGTPVAWIMPNTAADKGESMSLYAPGKNVEEKHMRILQLILDGIGESEKLTEEQVHDLTAITGSAPAFLYRFVELLENAATEHGISREQAKKLVGQMVYGSAVMLKAGSDAKELREQVTSPGGATAAGLDVFSEYQFEKIVSEAVKATNKKAREGH</sequence>
<dbReference type="InterPro" id="IPR029036">
    <property type="entry name" value="P5CR_dimer"/>
</dbReference>
<dbReference type="AlphaFoldDB" id="A0A5R9F612"/>
<keyword evidence="12" id="KW-1185">Reference proteome</keyword>
<comment type="catalytic activity">
    <reaction evidence="6">
        <text>L-proline + NADP(+) = (S)-1-pyrroline-5-carboxylate + NADPH + 2 H(+)</text>
        <dbReference type="Rhea" id="RHEA:14109"/>
        <dbReference type="ChEBI" id="CHEBI:15378"/>
        <dbReference type="ChEBI" id="CHEBI:17388"/>
        <dbReference type="ChEBI" id="CHEBI:57783"/>
        <dbReference type="ChEBI" id="CHEBI:58349"/>
        <dbReference type="ChEBI" id="CHEBI:60039"/>
        <dbReference type="EC" id="1.5.1.2"/>
    </reaction>
</comment>